<comment type="caution">
    <text evidence="3">The sequence shown here is derived from an EMBL/GenBank/DDBJ whole genome shotgun (WGS) entry which is preliminary data.</text>
</comment>
<protein>
    <submittedName>
        <fullName evidence="3">Uncharacterized protein</fullName>
    </submittedName>
</protein>
<dbReference type="SUPFAM" id="SSF50974">
    <property type="entry name" value="Nitrous oxide reductase, N-terminal domain"/>
    <property type="match status" value="1"/>
</dbReference>
<reference evidence="3 4" key="1">
    <citation type="submission" date="2020-07" db="EMBL/GenBank/DDBJ databases">
        <title>Sequencing the genomes of 1000 actinobacteria strains.</title>
        <authorList>
            <person name="Klenk H.-P."/>
        </authorList>
    </citation>
    <scope>NUCLEOTIDE SEQUENCE [LARGE SCALE GENOMIC DNA]</scope>
    <source>
        <strain evidence="3 4">DSM 103833</strain>
    </source>
</reference>
<dbReference type="AlphaFoldDB" id="A0A853C0D0"/>
<dbReference type="InterPro" id="IPR011045">
    <property type="entry name" value="N2O_reductase_N"/>
</dbReference>
<dbReference type="Proteomes" id="UP000530424">
    <property type="component" value="Unassembled WGS sequence"/>
</dbReference>
<name>A0A853C0D0_9ACTN</name>
<keyword evidence="4" id="KW-1185">Reference proteome</keyword>
<dbReference type="EMBL" id="JACCFP010000001">
    <property type="protein sequence ID" value="NYJ00607.1"/>
    <property type="molecule type" value="Genomic_DNA"/>
</dbReference>
<proteinExistence type="predicted"/>
<gene>
    <name evidence="3" type="ORF">HNR19_001305</name>
</gene>
<keyword evidence="2" id="KW-1133">Transmembrane helix</keyword>
<dbReference type="InterPro" id="IPR015943">
    <property type="entry name" value="WD40/YVTN_repeat-like_dom_sf"/>
</dbReference>
<evidence type="ECO:0000313" key="3">
    <source>
        <dbReference type="EMBL" id="NYJ00607.1"/>
    </source>
</evidence>
<dbReference type="Gene3D" id="2.130.10.10">
    <property type="entry name" value="YVTN repeat-like/Quinoprotein amine dehydrogenase"/>
    <property type="match status" value="1"/>
</dbReference>
<keyword evidence="2" id="KW-0812">Transmembrane</keyword>
<feature type="region of interest" description="Disordered" evidence="1">
    <location>
        <begin position="368"/>
        <end position="394"/>
    </location>
</feature>
<accession>A0A853C0D0</accession>
<sequence>MPDLRELLTREAEGLDVPAPPTGDVLSRGKGVRRRRRVVAGAAAVAAAAVVGGAAVLGLGGGSDTDLDTAGMPEPMVGPVFTVGTTLYYGDALDTAEIDDKAVKSIFYTSAGVVVRHGDNSASDGGGPQRFSLVQEDGRVTRLDLVTEDTVHATDSDQPYVAYGENVDGTLEVVLYDVAADREAARVDVGPTSEGWFPVSLDGDTIFVMNGYEGAVKVVDWRTGDVSASEVLSSVWEAHGGYLGDHEDDVPVVRDGRTGEVVLRGPAGGGYFEVSPDGRYAGLVDEEAEMDGEQPGYVVYDIATGSSVTIDGMAFDFGWTPDSDLFKVEDDLVTTCDTATGSCTETEVDLPEGVGEIPMGTTCRSVVGKPGSVCDEPSGPQPPEVRLGGRSYES</sequence>
<organism evidence="3 4">
    <name type="scientific">Nocardioides thalensis</name>
    <dbReference type="NCBI Taxonomy" id="1914755"/>
    <lineage>
        <taxon>Bacteria</taxon>
        <taxon>Bacillati</taxon>
        <taxon>Actinomycetota</taxon>
        <taxon>Actinomycetes</taxon>
        <taxon>Propionibacteriales</taxon>
        <taxon>Nocardioidaceae</taxon>
        <taxon>Nocardioides</taxon>
    </lineage>
</organism>
<keyword evidence="2" id="KW-0472">Membrane</keyword>
<dbReference type="RefSeq" id="WP_179667171.1">
    <property type="nucleotide sequence ID" value="NZ_JACCFP010000001.1"/>
</dbReference>
<evidence type="ECO:0000256" key="2">
    <source>
        <dbReference type="SAM" id="Phobius"/>
    </source>
</evidence>
<evidence type="ECO:0000256" key="1">
    <source>
        <dbReference type="SAM" id="MobiDB-lite"/>
    </source>
</evidence>
<feature type="transmembrane region" description="Helical" evidence="2">
    <location>
        <begin position="38"/>
        <end position="59"/>
    </location>
</feature>
<evidence type="ECO:0000313" key="4">
    <source>
        <dbReference type="Proteomes" id="UP000530424"/>
    </source>
</evidence>